<reference evidence="10" key="1">
    <citation type="submission" date="2021-01" db="EMBL/GenBank/DDBJ databases">
        <title>Genomic Encyclopedia of Type Strains, Phase IV (KMG-IV): sequencing the most valuable type-strain genomes for metagenomic binning, comparative biology and taxonomic classification.</title>
        <authorList>
            <person name="Goeker M."/>
        </authorList>
    </citation>
    <scope>NUCLEOTIDE SEQUENCE</scope>
    <source>
        <strain evidence="10">DSM 21943</strain>
    </source>
</reference>
<comment type="catalytic activity">
    <reaction evidence="6 8">
        <text>beta-D-fructose 1-phosphate + ATP = beta-D-fructose 1,6-bisphosphate + ADP + H(+)</text>
        <dbReference type="Rhea" id="RHEA:14213"/>
        <dbReference type="ChEBI" id="CHEBI:15378"/>
        <dbReference type="ChEBI" id="CHEBI:30616"/>
        <dbReference type="ChEBI" id="CHEBI:32966"/>
        <dbReference type="ChEBI" id="CHEBI:138881"/>
        <dbReference type="ChEBI" id="CHEBI:456216"/>
        <dbReference type="EC" id="2.7.1.56"/>
    </reaction>
</comment>
<dbReference type="GO" id="GO:0008662">
    <property type="term" value="F:1-phosphofructokinase activity"/>
    <property type="evidence" value="ECO:0007669"/>
    <property type="project" value="UniProtKB-EC"/>
</dbReference>
<evidence type="ECO:0000256" key="6">
    <source>
        <dbReference type="ARBA" id="ARBA00047745"/>
    </source>
</evidence>
<organism evidence="10 11">
    <name type="scientific">Shouchella xiaoxiensis</name>
    <dbReference type="NCBI Taxonomy" id="766895"/>
    <lineage>
        <taxon>Bacteria</taxon>
        <taxon>Bacillati</taxon>
        <taxon>Bacillota</taxon>
        <taxon>Bacilli</taxon>
        <taxon>Bacillales</taxon>
        <taxon>Bacillaceae</taxon>
        <taxon>Shouchella</taxon>
    </lineage>
</organism>
<keyword evidence="5 7" id="KW-0067">ATP-binding</keyword>
<evidence type="ECO:0000256" key="4">
    <source>
        <dbReference type="ARBA" id="ARBA00022777"/>
    </source>
</evidence>
<comment type="caution">
    <text evidence="10">The sequence shown here is derived from an EMBL/GenBank/DDBJ whole genome shotgun (WGS) entry which is preliminary data.</text>
</comment>
<keyword evidence="11" id="KW-1185">Reference proteome</keyword>
<name>A0ABS2SPK7_9BACI</name>
<dbReference type="PANTHER" id="PTHR46566:SF1">
    <property type="entry name" value="1-PHOSPHOFRUCTOKINASE"/>
    <property type="match status" value="1"/>
</dbReference>
<evidence type="ECO:0000256" key="5">
    <source>
        <dbReference type="ARBA" id="ARBA00022840"/>
    </source>
</evidence>
<evidence type="ECO:0000256" key="8">
    <source>
        <dbReference type="RuleBase" id="RU369061"/>
    </source>
</evidence>
<dbReference type="SUPFAM" id="SSF53613">
    <property type="entry name" value="Ribokinase-like"/>
    <property type="match status" value="1"/>
</dbReference>
<dbReference type="NCBIfam" id="TIGR03828">
    <property type="entry name" value="pfkB"/>
    <property type="match status" value="1"/>
</dbReference>
<proteinExistence type="inferred from homology"/>
<dbReference type="InterPro" id="IPR022463">
    <property type="entry name" value="1-PFruKinase"/>
</dbReference>
<evidence type="ECO:0000313" key="11">
    <source>
        <dbReference type="Proteomes" id="UP001179280"/>
    </source>
</evidence>
<dbReference type="EMBL" id="JAFBCV010000001">
    <property type="protein sequence ID" value="MBM7837445.1"/>
    <property type="molecule type" value="Genomic_DNA"/>
</dbReference>
<dbReference type="InterPro" id="IPR002173">
    <property type="entry name" value="Carboh/pur_kinase_PfkB_CS"/>
</dbReference>
<accession>A0ABS2SPK7</accession>
<dbReference type="Proteomes" id="UP001179280">
    <property type="component" value="Unassembled WGS sequence"/>
</dbReference>
<evidence type="ECO:0000259" key="9">
    <source>
        <dbReference type="Pfam" id="PF00294"/>
    </source>
</evidence>
<evidence type="ECO:0000256" key="7">
    <source>
        <dbReference type="PIRNR" id="PIRNR000535"/>
    </source>
</evidence>
<dbReference type="NCBIfam" id="TIGR03168">
    <property type="entry name" value="1-PFK"/>
    <property type="match status" value="1"/>
</dbReference>
<dbReference type="PANTHER" id="PTHR46566">
    <property type="entry name" value="1-PHOSPHOFRUCTOKINASE-RELATED"/>
    <property type="match status" value="1"/>
</dbReference>
<sequence length="308" mass="33111">MIYTVTLNPAMDYHVTLDHLQLGEINRATADQKSPGGKGINVSRVLRRLGHQSTALGFIGGFTGNYIRASIEEEAIKTDFIEVEGDTRINVKIKADQESEINGVSPAIFDKHVKALEKQLSQLKEGDTVVLAGSTPPTLPASIYAKWTVMLKEHGVSVYVDTSGEALREVISSKPTFLKPNHHELSEIAGVEIETIEQAIPHIKQLVGDEIDYVLVTFAGDGAVLATKEQLLYANAPKGTVRNSVGAGDSTVAGFISALAQDKSVEEAFKTAIATGSATAFSVGFADKEAIDLLKNEILVQPIKERGK</sequence>
<dbReference type="Gene3D" id="3.40.1190.20">
    <property type="match status" value="1"/>
</dbReference>
<dbReference type="CDD" id="cd01164">
    <property type="entry name" value="FruK_PfkB_like"/>
    <property type="match status" value="1"/>
</dbReference>
<evidence type="ECO:0000313" key="10">
    <source>
        <dbReference type="EMBL" id="MBM7837445.1"/>
    </source>
</evidence>
<comment type="pathway">
    <text evidence="7">Carbohydrate metabolism; D-tagatose 6-phosphate degradation; D-glyceraldehyde 3-phosphate and glycerone phosphate from D-tagatose 6-phosphate: step 1/2.</text>
</comment>
<keyword evidence="2 7" id="KW-0808">Transferase</keyword>
<dbReference type="RefSeq" id="WP_204464357.1">
    <property type="nucleotide sequence ID" value="NZ_JAFBCV010000001.1"/>
</dbReference>
<feature type="domain" description="Carbohydrate kinase PfkB" evidence="9">
    <location>
        <begin position="16"/>
        <end position="284"/>
    </location>
</feature>
<dbReference type="Pfam" id="PF00294">
    <property type="entry name" value="PfkB"/>
    <property type="match status" value="1"/>
</dbReference>
<comment type="similarity">
    <text evidence="7">Belongs to the carbohydrate kinase PfkB family. LacC subfamily.</text>
</comment>
<protein>
    <recommendedName>
        <fullName evidence="7">Tagatose-6-phosphate kinase</fullName>
        <ecNumber evidence="7">2.7.1.144</ecNumber>
    </recommendedName>
</protein>
<dbReference type="InterPro" id="IPR017583">
    <property type="entry name" value="Tagatose/fructose_Pkinase"/>
</dbReference>
<evidence type="ECO:0000256" key="3">
    <source>
        <dbReference type="ARBA" id="ARBA00022741"/>
    </source>
</evidence>
<keyword evidence="4 8" id="KW-0418">Kinase</keyword>
<comment type="function">
    <text evidence="8">Catalyzes the ATP-dependent phosphorylation of fructose-l-phosphate to fructose-l,6-bisphosphate.</text>
</comment>
<keyword evidence="7" id="KW-0423">Lactose metabolism</keyword>
<comment type="similarity">
    <text evidence="1">Belongs to the carbohydrate kinase pfkB family.</text>
</comment>
<evidence type="ECO:0000256" key="1">
    <source>
        <dbReference type="ARBA" id="ARBA00005380"/>
    </source>
</evidence>
<dbReference type="InterPro" id="IPR011611">
    <property type="entry name" value="PfkB_dom"/>
</dbReference>
<dbReference type="InterPro" id="IPR029056">
    <property type="entry name" value="Ribokinase-like"/>
</dbReference>
<dbReference type="EC" id="2.7.1.144" evidence="7"/>
<dbReference type="PROSITE" id="PS00583">
    <property type="entry name" value="PFKB_KINASES_1"/>
    <property type="match status" value="1"/>
</dbReference>
<dbReference type="PROSITE" id="PS00584">
    <property type="entry name" value="PFKB_KINASES_2"/>
    <property type="match status" value="1"/>
</dbReference>
<dbReference type="PIRSF" id="PIRSF000535">
    <property type="entry name" value="1PFK/6PFK/LacC"/>
    <property type="match status" value="1"/>
</dbReference>
<evidence type="ECO:0000256" key="2">
    <source>
        <dbReference type="ARBA" id="ARBA00022679"/>
    </source>
</evidence>
<gene>
    <name evidence="10" type="ORF">JOC54_000676</name>
</gene>
<comment type="catalytic activity">
    <reaction evidence="7">
        <text>D-tagatofuranose 6-phosphate + ATP = D-tagatofuranose 1,6-bisphosphate + ADP + H(+)</text>
        <dbReference type="Rhea" id="RHEA:12420"/>
        <dbReference type="ChEBI" id="CHEBI:15378"/>
        <dbReference type="ChEBI" id="CHEBI:30616"/>
        <dbReference type="ChEBI" id="CHEBI:58694"/>
        <dbReference type="ChEBI" id="CHEBI:58695"/>
        <dbReference type="ChEBI" id="CHEBI:456216"/>
        <dbReference type="EC" id="2.7.1.144"/>
    </reaction>
</comment>
<keyword evidence="3 7" id="KW-0547">Nucleotide-binding</keyword>